<name>A0A368GIB0_ANCCA</name>
<evidence type="ECO:0000313" key="2">
    <source>
        <dbReference type="Proteomes" id="UP000252519"/>
    </source>
</evidence>
<dbReference type="EMBL" id="JOJR01000158">
    <property type="protein sequence ID" value="RCN43428.1"/>
    <property type="molecule type" value="Genomic_DNA"/>
</dbReference>
<gene>
    <name evidence="1" type="ORF">ANCCAN_10619</name>
</gene>
<comment type="caution">
    <text evidence="1">The sequence shown here is derived from an EMBL/GenBank/DDBJ whole genome shotgun (WGS) entry which is preliminary data.</text>
</comment>
<proteinExistence type="predicted"/>
<evidence type="ECO:0000313" key="1">
    <source>
        <dbReference type="EMBL" id="RCN43428.1"/>
    </source>
</evidence>
<accession>A0A368GIB0</accession>
<protein>
    <submittedName>
        <fullName evidence="1">Uncharacterized protein</fullName>
    </submittedName>
</protein>
<organism evidence="1 2">
    <name type="scientific">Ancylostoma caninum</name>
    <name type="common">Dog hookworm</name>
    <dbReference type="NCBI Taxonomy" id="29170"/>
    <lineage>
        <taxon>Eukaryota</taxon>
        <taxon>Metazoa</taxon>
        <taxon>Ecdysozoa</taxon>
        <taxon>Nematoda</taxon>
        <taxon>Chromadorea</taxon>
        <taxon>Rhabditida</taxon>
        <taxon>Rhabditina</taxon>
        <taxon>Rhabditomorpha</taxon>
        <taxon>Strongyloidea</taxon>
        <taxon>Ancylostomatidae</taxon>
        <taxon>Ancylostomatinae</taxon>
        <taxon>Ancylostoma</taxon>
    </lineage>
</organism>
<dbReference type="Proteomes" id="UP000252519">
    <property type="component" value="Unassembled WGS sequence"/>
</dbReference>
<dbReference type="AlphaFoldDB" id="A0A368GIB0"/>
<dbReference type="OrthoDB" id="10505019at2759"/>
<keyword evidence="2" id="KW-1185">Reference proteome</keyword>
<sequence length="61" mass="6807">MGVIIKVFGIFNGASDPNFRKYGDDNPSMINNLLDQYPADLYDATTQLEHLLTRGECLTKA</sequence>
<reference evidence="1 2" key="1">
    <citation type="submission" date="2014-10" db="EMBL/GenBank/DDBJ databases">
        <title>Draft genome of the hookworm Ancylostoma caninum.</title>
        <authorList>
            <person name="Mitreva M."/>
        </authorList>
    </citation>
    <scope>NUCLEOTIDE SEQUENCE [LARGE SCALE GENOMIC DNA]</scope>
    <source>
        <strain evidence="1 2">Baltimore</strain>
    </source>
</reference>